<comment type="caution">
    <text evidence="2">The sequence shown here is derived from an EMBL/GenBank/DDBJ whole genome shotgun (WGS) entry which is preliminary data.</text>
</comment>
<dbReference type="OrthoDB" id="10263094at2759"/>
<dbReference type="InterPro" id="IPR029058">
    <property type="entry name" value="AB_hydrolase_fold"/>
</dbReference>
<dbReference type="Pfam" id="PF02089">
    <property type="entry name" value="Palm_thioest"/>
    <property type="match status" value="1"/>
</dbReference>
<feature type="chain" id="PRO_5015675938" description="Palmitoyl-protein thioesterase 1" evidence="1">
    <location>
        <begin position="23"/>
        <end position="104"/>
    </location>
</feature>
<keyword evidence="1" id="KW-0732">Signal</keyword>
<dbReference type="STRING" id="133381.A0A2T9ZKN8"/>
<evidence type="ECO:0000256" key="1">
    <source>
        <dbReference type="SAM" id="SignalP"/>
    </source>
</evidence>
<dbReference type="AlphaFoldDB" id="A0A2T9ZKN8"/>
<evidence type="ECO:0000313" key="3">
    <source>
        <dbReference type="Proteomes" id="UP000245609"/>
    </source>
</evidence>
<dbReference type="Proteomes" id="UP000245609">
    <property type="component" value="Unassembled WGS sequence"/>
</dbReference>
<dbReference type="Gene3D" id="3.40.50.1820">
    <property type="entry name" value="alpha/beta hydrolase"/>
    <property type="match status" value="1"/>
</dbReference>
<reference evidence="2 3" key="1">
    <citation type="journal article" date="2018" name="MBio">
        <title>Comparative Genomics Reveals the Core Gene Toolbox for the Fungus-Insect Symbiosis.</title>
        <authorList>
            <person name="Wang Y."/>
            <person name="Stata M."/>
            <person name="Wang W."/>
            <person name="Stajich J.E."/>
            <person name="White M.M."/>
            <person name="Moncalvo J.M."/>
        </authorList>
    </citation>
    <scope>NUCLEOTIDE SEQUENCE [LARGE SCALE GENOMIC DNA]</scope>
    <source>
        <strain evidence="2 3">SC-DP-2</strain>
    </source>
</reference>
<dbReference type="EMBL" id="MBFS01000034">
    <property type="protein sequence ID" value="PVV05145.1"/>
    <property type="molecule type" value="Genomic_DNA"/>
</dbReference>
<evidence type="ECO:0008006" key="4">
    <source>
        <dbReference type="Google" id="ProtNLM"/>
    </source>
</evidence>
<keyword evidence="3" id="KW-1185">Reference proteome</keyword>
<feature type="signal peptide" evidence="1">
    <location>
        <begin position="1"/>
        <end position="22"/>
    </location>
</feature>
<name>A0A2T9ZKN8_9FUNG</name>
<gene>
    <name evidence="2" type="ORF">BB560_000343</name>
</gene>
<accession>A0A2T9ZKN8</accession>
<protein>
    <recommendedName>
        <fullName evidence="4">Palmitoyl-protein thioesterase 1</fullName>
    </recommendedName>
</protein>
<dbReference type="SUPFAM" id="SSF53474">
    <property type="entry name" value="alpha/beta-Hydrolases"/>
    <property type="match status" value="1"/>
</dbReference>
<sequence>MLILSLMIQFGMIFLVPITALAQDSQDKFVVQKQHTFIPVVMWHGLGDDCCNELGMGKVKSWIEEEIPGAYVYSVQLSESATNDRFAGFYGNVDSQVSGNPHLP</sequence>
<organism evidence="2 3">
    <name type="scientific">Smittium megazygosporum</name>
    <dbReference type="NCBI Taxonomy" id="133381"/>
    <lineage>
        <taxon>Eukaryota</taxon>
        <taxon>Fungi</taxon>
        <taxon>Fungi incertae sedis</taxon>
        <taxon>Zoopagomycota</taxon>
        <taxon>Kickxellomycotina</taxon>
        <taxon>Harpellomycetes</taxon>
        <taxon>Harpellales</taxon>
        <taxon>Legeriomycetaceae</taxon>
        <taxon>Smittium</taxon>
    </lineage>
</organism>
<evidence type="ECO:0000313" key="2">
    <source>
        <dbReference type="EMBL" id="PVV05145.1"/>
    </source>
</evidence>
<proteinExistence type="predicted"/>